<dbReference type="AlphaFoldDB" id="A0A512CB05"/>
<name>A0A512CB05_9BACT</name>
<comment type="caution">
    <text evidence="1">The sequence shown here is derived from an EMBL/GenBank/DDBJ whole genome shotgun (WGS) entry which is preliminary data.</text>
</comment>
<organism evidence="1 2">
    <name type="scientific">Cyclobacterium qasimii</name>
    <dbReference type="NCBI Taxonomy" id="1350429"/>
    <lineage>
        <taxon>Bacteria</taxon>
        <taxon>Pseudomonadati</taxon>
        <taxon>Bacteroidota</taxon>
        <taxon>Cytophagia</taxon>
        <taxon>Cytophagales</taxon>
        <taxon>Cyclobacteriaceae</taxon>
        <taxon>Cyclobacterium</taxon>
    </lineage>
</organism>
<gene>
    <name evidence="1" type="ORF">CQA01_19200</name>
</gene>
<dbReference type="Proteomes" id="UP000321301">
    <property type="component" value="Unassembled WGS sequence"/>
</dbReference>
<keyword evidence="2" id="KW-1185">Reference proteome</keyword>
<proteinExistence type="predicted"/>
<dbReference type="EMBL" id="BJYV01000007">
    <property type="protein sequence ID" value="GEO21386.1"/>
    <property type="molecule type" value="Genomic_DNA"/>
</dbReference>
<reference evidence="1 2" key="1">
    <citation type="submission" date="2019-07" db="EMBL/GenBank/DDBJ databases">
        <title>Whole genome shotgun sequence of Cyclobacterium qasimii NBRC 106168.</title>
        <authorList>
            <person name="Hosoyama A."/>
            <person name="Uohara A."/>
            <person name="Ohji S."/>
            <person name="Ichikawa N."/>
        </authorList>
    </citation>
    <scope>NUCLEOTIDE SEQUENCE [LARGE SCALE GENOMIC DNA]</scope>
    <source>
        <strain evidence="1 2">NBRC 106168</strain>
    </source>
</reference>
<accession>A0A512CB05</accession>
<evidence type="ECO:0000313" key="2">
    <source>
        <dbReference type="Proteomes" id="UP000321301"/>
    </source>
</evidence>
<evidence type="ECO:0000313" key="1">
    <source>
        <dbReference type="EMBL" id="GEO21386.1"/>
    </source>
</evidence>
<evidence type="ECO:0008006" key="3">
    <source>
        <dbReference type="Google" id="ProtNLM"/>
    </source>
</evidence>
<dbReference type="InterPro" id="IPR013783">
    <property type="entry name" value="Ig-like_fold"/>
</dbReference>
<dbReference type="Gene3D" id="2.60.40.10">
    <property type="entry name" value="Immunoglobulins"/>
    <property type="match status" value="1"/>
</dbReference>
<sequence length="555" mass="59371">MTAFGFVSETAFSQDFTSKEDGEWKKDNTWESTTSCSQWSNTSDGQPPVSKSWGCPVTVTINHEVTYKGDINGFGSGVFTSLVIGPNGKLIFEDDITINGGGSVPTITLAEGAEIVVNGKFDIDRKVTIVIPNNAKMTIQNFEIGDNSPLITVEEGGMLVVNEETNMASRSTLNVYGDFQTAELNYSSGGIINVGSATEAGSVSVSGDMVIGNGSLNMFNSSTILVEGTSSTGNSGSINLNDQASARFIGDVDMGRGGSMTLNDNTEFSFESNFTTSGGANIKMNDNANGFIHNDLIMTNGTITLKNDSEVTVGEKLTASGGAKINGSNNSAMYISDYANSTKENTYHINFSGGAFYGYGFFSLPVVWKSFDVNVTNNSVSQLVWETASEDGNSHFEVERSIGGIANFEKIAEINASGWTNTVSKYSFEDEQLEELTGMIYYRIRQVDFDGNQMVSDVVSIKAAGSVPTPDTVQWTAYPNPTDGSSLNIKLSSGNITGAVYVRLLQASSAVNFEGEVGIALDQWLQSAVKNATRGVAVLEIIHEGEAHRIKIMKI</sequence>
<protein>
    <recommendedName>
        <fullName evidence="3">G8 domain-containing protein</fullName>
    </recommendedName>
</protein>